<dbReference type="GO" id="GO:0003824">
    <property type="term" value="F:catalytic activity"/>
    <property type="evidence" value="ECO:0007669"/>
    <property type="project" value="UniProtKB-ARBA"/>
</dbReference>
<reference evidence="3" key="1">
    <citation type="journal article" date="2023" name="IScience">
        <title>Live-bearing cockroach genome reveals convergent evolutionary mechanisms linked to viviparity in insects and beyond.</title>
        <authorList>
            <person name="Fouks B."/>
            <person name="Harrison M.C."/>
            <person name="Mikhailova A.A."/>
            <person name="Marchal E."/>
            <person name="English S."/>
            <person name="Carruthers M."/>
            <person name="Jennings E.C."/>
            <person name="Chiamaka E.L."/>
            <person name="Frigard R.A."/>
            <person name="Pippel M."/>
            <person name="Attardo G.M."/>
            <person name="Benoit J.B."/>
            <person name="Bornberg-Bauer E."/>
            <person name="Tobe S.S."/>
        </authorList>
    </citation>
    <scope>NUCLEOTIDE SEQUENCE</scope>
    <source>
        <strain evidence="3">Stay&amp;Tobe</strain>
    </source>
</reference>
<proteinExistence type="inferred from homology"/>
<dbReference type="GO" id="GO:0015937">
    <property type="term" value="P:coenzyme A biosynthetic process"/>
    <property type="evidence" value="ECO:0007669"/>
    <property type="project" value="UniProtKB-ARBA"/>
</dbReference>
<sequence>MSSRWEEFYATHSTPDNFEENKRQIDDFCQHVNSEQKIVLITSGGTTVPLEHNTVRFVDNFSAGTRGSASAEWFLENGYIVIFIYRLKSLEPFVRHFMGQKFLDMLEIRKQSNVTSVQVKNENLNTVLPILEKYKAVKEANQLLSRSQHYFYIPSNEMPTHKMQSAEGPPTISLRLVPKMLEPLVNIWVPNAYVVSFKLETDESILVSKARGALSKYKHKMVALKMTRKTKVMLVFPNTSSEISLSCEEIENGIEIESKIVSQVIENHNLFIS</sequence>
<dbReference type="SUPFAM" id="SSF102645">
    <property type="entry name" value="CoaB-like"/>
    <property type="match status" value="1"/>
</dbReference>
<keyword evidence="4" id="KW-1185">Reference proteome</keyword>
<protein>
    <recommendedName>
        <fullName evidence="2">DNA/pantothenate metabolism flavoprotein C-terminal domain-containing protein</fullName>
    </recommendedName>
</protein>
<evidence type="ECO:0000256" key="1">
    <source>
        <dbReference type="ARBA" id="ARBA00005703"/>
    </source>
</evidence>
<comment type="similarity">
    <text evidence="1">Belongs to the PPC synthetase family.</text>
</comment>
<name>A0AAD8A6P2_DIPPU</name>
<accession>A0AAD8A6P2</accession>
<organism evidence="3 4">
    <name type="scientific">Diploptera punctata</name>
    <name type="common">Pacific beetle cockroach</name>
    <dbReference type="NCBI Taxonomy" id="6984"/>
    <lineage>
        <taxon>Eukaryota</taxon>
        <taxon>Metazoa</taxon>
        <taxon>Ecdysozoa</taxon>
        <taxon>Arthropoda</taxon>
        <taxon>Hexapoda</taxon>
        <taxon>Insecta</taxon>
        <taxon>Pterygota</taxon>
        <taxon>Neoptera</taxon>
        <taxon>Polyneoptera</taxon>
        <taxon>Dictyoptera</taxon>
        <taxon>Blattodea</taxon>
        <taxon>Blaberoidea</taxon>
        <taxon>Blaberidae</taxon>
        <taxon>Diplopterinae</taxon>
        <taxon>Diploptera</taxon>
    </lineage>
</organism>
<comment type="caution">
    <text evidence="3">The sequence shown here is derived from an EMBL/GenBank/DDBJ whole genome shotgun (WGS) entry which is preliminary data.</text>
</comment>
<dbReference type="InterPro" id="IPR035929">
    <property type="entry name" value="CoaB-like_sf"/>
</dbReference>
<dbReference type="Proteomes" id="UP001233999">
    <property type="component" value="Unassembled WGS sequence"/>
</dbReference>
<gene>
    <name evidence="3" type="ORF">L9F63_014995</name>
</gene>
<dbReference type="AlphaFoldDB" id="A0AAD8A6P2"/>
<reference evidence="3" key="2">
    <citation type="submission" date="2023-05" db="EMBL/GenBank/DDBJ databases">
        <authorList>
            <person name="Fouks B."/>
        </authorList>
    </citation>
    <scope>NUCLEOTIDE SEQUENCE</scope>
    <source>
        <strain evidence="3">Stay&amp;Tobe</strain>
        <tissue evidence="3">Testes</tissue>
    </source>
</reference>
<evidence type="ECO:0000259" key="2">
    <source>
        <dbReference type="Pfam" id="PF04127"/>
    </source>
</evidence>
<dbReference type="Gene3D" id="3.40.50.10300">
    <property type="entry name" value="CoaB-like"/>
    <property type="match status" value="2"/>
</dbReference>
<dbReference type="EMBL" id="JASPKZ010003438">
    <property type="protein sequence ID" value="KAJ9593466.1"/>
    <property type="molecule type" value="Genomic_DNA"/>
</dbReference>
<feature type="domain" description="DNA/pantothenate metabolism flavoprotein C-terminal" evidence="2">
    <location>
        <begin position="36"/>
        <end position="90"/>
    </location>
</feature>
<dbReference type="InterPro" id="IPR007085">
    <property type="entry name" value="DNA/pantothenate-metab_flavo_C"/>
</dbReference>
<evidence type="ECO:0000313" key="4">
    <source>
        <dbReference type="Proteomes" id="UP001233999"/>
    </source>
</evidence>
<evidence type="ECO:0000313" key="3">
    <source>
        <dbReference type="EMBL" id="KAJ9593466.1"/>
    </source>
</evidence>
<dbReference type="Pfam" id="PF04127">
    <property type="entry name" value="DFP"/>
    <property type="match status" value="1"/>
</dbReference>
<dbReference type="PANTHER" id="PTHR12290">
    <property type="entry name" value="CORNICHON-RELATED"/>
    <property type="match status" value="1"/>
</dbReference>